<protein>
    <submittedName>
        <fullName evidence="1">Uncharacterized protein</fullName>
    </submittedName>
</protein>
<dbReference type="EMBL" id="PQXK01000190">
    <property type="protein sequence ID" value="TGO34609.1"/>
    <property type="molecule type" value="Genomic_DNA"/>
</dbReference>
<evidence type="ECO:0000313" key="2">
    <source>
        <dbReference type="Proteomes" id="UP000297814"/>
    </source>
</evidence>
<gene>
    <name evidence="1" type="ORF">BHYA_0190g00270</name>
</gene>
<proteinExistence type="predicted"/>
<organism evidence="1 2">
    <name type="scientific">Botrytis hyacinthi</name>
    <dbReference type="NCBI Taxonomy" id="278943"/>
    <lineage>
        <taxon>Eukaryota</taxon>
        <taxon>Fungi</taxon>
        <taxon>Dikarya</taxon>
        <taxon>Ascomycota</taxon>
        <taxon>Pezizomycotina</taxon>
        <taxon>Leotiomycetes</taxon>
        <taxon>Helotiales</taxon>
        <taxon>Sclerotiniaceae</taxon>
        <taxon>Botrytis</taxon>
    </lineage>
</organism>
<name>A0A4Z1GHK5_9HELO</name>
<dbReference type="AlphaFoldDB" id="A0A4Z1GHK5"/>
<comment type="caution">
    <text evidence="1">The sequence shown here is derived from an EMBL/GenBank/DDBJ whole genome shotgun (WGS) entry which is preliminary data.</text>
</comment>
<sequence>MGSQNRKLANCSITSTNSRPRNAIIVGLGRIDKLTAYTTAARSTSPKALVYPTGRVHEV</sequence>
<reference evidence="1 2" key="1">
    <citation type="submission" date="2017-12" db="EMBL/GenBank/DDBJ databases">
        <title>Comparative genomics of Botrytis spp.</title>
        <authorList>
            <person name="Valero-Jimenez C.A."/>
            <person name="Tapia P."/>
            <person name="Veloso J."/>
            <person name="Silva-Moreno E."/>
            <person name="Staats M."/>
            <person name="Valdes J.H."/>
            <person name="Van Kan J.A.L."/>
        </authorList>
    </citation>
    <scope>NUCLEOTIDE SEQUENCE [LARGE SCALE GENOMIC DNA]</scope>
    <source>
        <strain evidence="1 2">Bh0001</strain>
    </source>
</reference>
<keyword evidence="2" id="KW-1185">Reference proteome</keyword>
<dbReference type="Proteomes" id="UP000297814">
    <property type="component" value="Unassembled WGS sequence"/>
</dbReference>
<accession>A0A4Z1GHK5</accession>
<evidence type="ECO:0000313" key="1">
    <source>
        <dbReference type="EMBL" id="TGO34609.1"/>
    </source>
</evidence>